<comment type="caution">
    <text evidence="5">The sequence shown here is derived from an EMBL/GenBank/DDBJ whole genome shotgun (WGS) entry which is preliminary data.</text>
</comment>
<dbReference type="PANTHER" id="PTHR24412:SF480">
    <property type="entry name" value="KELCH-LIKE PROTEIN 8"/>
    <property type="match status" value="1"/>
</dbReference>
<dbReference type="PANTHER" id="PTHR24412">
    <property type="entry name" value="KELCH PROTEIN"/>
    <property type="match status" value="1"/>
</dbReference>
<dbReference type="PROSITE" id="PS50097">
    <property type="entry name" value="BTB"/>
    <property type="match status" value="1"/>
</dbReference>
<dbReference type="InterPro" id="IPR011705">
    <property type="entry name" value="BACK"/>
</dbReference>
<sequence length="797" mass="88482">MFFSFRDLLVPDSEYKSRIRENPNNSRFGDAVDFLNGDWLSAHGEAVERLSLLLYVKEKNAVAVMFFFSPIEIVLLRFTETSETARVYRWGCASSRIPLSPRIHHPHRLFAVREVIARHERGSLITVQLPEFSWRPTMAAEERLRTTVPDVEHVKGMTIDESMLKPSSFSFSVRDACVAAGQVDAKVFRDSEQPATIMSHLEQFRRHQNMCDVILEVEGQTLVAHRFILAAAIPYFRAMFGYDVVEAKMDKISLNDISFEALEALVNFVYTSEISINSENVQNLLFAASILQMDSVCYACQRFMTQLLTTKNCLLIRQFAEQHNCVDLLNSSDDFAVDHFIELRELDEFKQIAFPHLRDLIRRSDLKITSEEQVFETVIDWMEANPCERKHHLPELLSLVRLPQLSMQYLVENVRQNSMIKESRECTDLVSEALFIMLSPLKGTPLPVGAAINDEGGGQYAAGSSLSIPRPLSPSSQALRSRPRKSVAGVIFCAGGRGTGGDPFRSVEAFDCRLNRWISICEMTQQRRHVGVVSALGKLFAIGGHDGMQHLASAEVFDPREGVGWRRVAPMRTCRRGIAAAALDGAIYAVGGLDDTTCFSTVERYDIESNTWTDVASMNVRRGGVGVSALGKFLFAVGGNDGSSSLDSCERYDPVLDKWKLVAKMTNRRAGAGVCVLDGALYALGGFDDNSPLCTCERYDPHTDQWTQLANMTFSRGGVGVASMGGLVYAIGGHDGQHYLNTVEAYDPVTNSWTPVTDIKDCRAGAGVAWADCSVDDLLRPFQSDSGYAPSGGNQCI</sequence>
<accession>A0AA36GKE9</accession>
<dbReference type="Gene3D" id="3.30.710.10">
    <property type="entry name" value="Potassium Channel Kv1.1, Chain A"/>
    <property type="match status" value="1"/>
</dbReference>
<keyword evidence="6" id="KW-1185">Reference proteome</keyword>
<dbReference type="SUPFAM" id="SSF50965">
    <property type="entry name" value="Galactose oxidase, central domain"/>
    <property type="match status" value="1"/>
</dbReference>
<dbReference type="SUPFAM" id="SSF117281">
    <property type="entry name" value="Kelch motif"/>
    <property type="match status" value="1"/>
</dbReference>
<protein>
    <recommendedName>
        <fullName evidence="4">BTB domain-containing protein</fullName>
    </recommendedName>
</protein>
<feature type="domain" description="BTB" evidence="4">
    <location>
        <begin position="211"/>
        <end position="278"/>
    </location>
</feature>
<evidence type="ECO:0000256" key="1">
    <source>
        <dbReference type="ARBA" id="ARBA00022441"/>
    </source>
</evidence>
<dbReference type="SMART" id="SM00875">
    <property type="entry name" value="BACK"/>
    <property type="match status" value="1"/>
</dbReference>
<dbReference type="SMART" id="SM00225">
    <property type="entry name" value="BTB"/>
    <property type="match status" value="1"/>
</dbReference>
<proteinExistence type="predicted"/>
<feature type="region of interest" description="Disordered" evidence="3">
    <location>
        <begin position="462"/>
        <end position="481"/>
    </location>
</feature>
<evidence type="ECO:0000256" key="3">
    <source>
        <dbReference type="SAM" id="MobiDB-lite"/>
    </source>
</evidence>
<dbReference type="FunFam" id="1.25.40.420:FF:000001">
    <property type="entry name" value="Kelch-like family member 12"/>
    <property type="match status" value="1"/>
</dbReference>
<organism evidence="5 6">
    <name type="scientific">Cylicocyclus nassatus</name>
    <name type="common">Nematode worm</name>
    <dbReference type="NCBI Taxonomy" id="53992"/>
    <lineage>
        <taxon>Eukaryota</taxon>
        <taxon>Metazoa</taxon>
        <taxon>Ecdysozoa</taxon>
        <taxon>Nematoda</taxon>
        <taxon>Chromadorea</taxon>
        <taxon>Rhabditida</taxon>
        <taxon>Rhabditina</taxon>
        <taxon>Rhabditomorpha</taxon>
        <taxon>Strongyloidea</taxon>
        <taxon>Strongylidae</taxon>
        <taxon>Cylicocyclus</taxon>
    </lineage>
</organism>
<evidence type="ECO:0000259" key="4">
    <source>
        <dbReference type="PROSITE" id="PS50097"/>
    </source>
</evidence>
<dbReference type="Proteomes" id="UP001176961">
    <property type="component" value="Unassembled WGS sequence"/>
</dbReference>
<evidence type="ECO:0000313" key="5">
    <source>
        <dbReference type="EMBL" id="CAJ0592075.1"/>
    </source>
</evidence>
<dbReference type="SUPFAM" id="SSF54695">
    <property type="entry name" value="POZ domain"/>
    <property type="match status" value="1"/>
</dbReference>
<evidence type="ECO:0000313" key="6">
    <source>
        <dbReference type="Proteomes" id="UP001176961"/>
    </source>
</evidence>
<evidence type="ECO:0000256" key="2">
    <source>
        <dbReference type="ARBA" id="ARBA00022737"/>
    </source>
</evidence>
<dbReference type="SMART" id="SM00612">
    <property type="entry name" value="Kelch"/>
    <property type="match status" value="6"/>
</dbReference>
<dbReference type="AlphaFoldDB" id="A0AA36GKE9"/>
<dbReference type="Gene3D" id="1.25.40.420">
    <property type="match status" value="1"/>
</dbReference>
<dbReference type="Gene3D" id="2.120.10.80">
    <property type="entry name" value="Kelch-type beta propeller"/>
    <property type="match status" value="2"/>
</dbReference>
<dbReference type="InterPro" id="IPR011333">
    <property type="entry name" value="SKP1/BTB/POZ_sf"/>
</dbReference>
<dbReference type="InterPro" id="IPR000210">
    <property type="entry name" value="BTB/POZ_dom"/>
</dbReference>
<feature type="compositionally biased region" description="Low complexity" evidence="3">
    <location>
        <begin position="464"/>
        <end position="476"/>
    </location>
</feature>
<dbReference type="Pfam" id="PF00651">
    <property type="entry name" value="BTB"/>
    <property type="match status" value="1"/>
</dbReference>
<keyword evidence="2" id="KW-0677">Repeat</keyword>
<gene>
    <name evidence="5" type="ORF">CYNAS_LOCUS4058</name>
</gene>
<dbReference type="InterPro" id="IPR006652">
    <property type="entry name" value="Kelch_1"/>
</dbReference>
<dbReference type="InterPro" id="IPR015915">
    <property type="entry name" value="Kelch-typ_b-propeller"/>
</dbReference>
<name>A0AA36GKE9_CYLNA</name>
<keyword evidence="1" id="KW-0880">Kelch repeat</keyword>
<dbReference type="EMBL" id="CATQJL010000001">
    <property type="protein sequence ID" value="CAJ0592075.1"/>
    <property type="molecule type" value="Genomic_DNA"/>
</dbReference>
<reference evidence="5" key="1">
    <citation type="submission" date="2023-07" db="EMBL/GenBank/DDBJ databases">
        <authorList>
            <consortium name="CYATHOMIX"/>
        </authorList>
    </citation>
    <scope>NUCLEOTIDE SEQUENCE</scope>
    <source>
        <strain evidence="5">N/A</strain>
    </source>
</reference>
<dbReference type="InterPro" id="IPR011043">
    <property type="entry name" value="Gal_Oxase/kelch_b-propeller"/>
</dbReference>
<dbReference type="Pfam" id="PF07707">
    <property type="entry name" value="BACK"/>
    <property type="match status" value="1"/>
</dbReference>
<dbReference type="Pfam" id="PF01344">
    <property type="entry name" value="Kelch_1"/>
    <property type="match status" value="6"/>
</dbReference>